<evidence type="ECO:0000313" key="4">
    <source>
        <dbReference type="EMBL" id="MDO1514799.1"/>
    </source>
</evidence>
<keyword evidence="5" id="KW-1185">Reference proteome</keyword>
<evidence type="ECO:0000313" key="5">
    <source>
        <dbReference type="Proteomes" id="UP001168579"/>
    </source>
</evidence>
<reference evidence="3" key="2">
    <citation type="submission" date="2023-06" db="EMBL/GenBank/DDBJ databases">
        <authorList>
            <person name="Lucena T."/>
            <person name="Sun Q."/>
        </authorList>
    </citation>
    <scope>NUCLEOTIDE SEQUENCE</scope>
    <source>
        <strain evidence="3">CECT 8869</strain>
    </source>
</reference>
<dbReference type="InterPro" id="IPR029767">
    <property type="entry name" value="WecB-like"/>
</dbReference>
<comment type="similarity">
    <text evidence="1">Belongs to the UDP-N-acetylglucosamine 2-epimerase family.</text>
</comment>
<evidence type="ECO:0000256" key="1">
    <source>
        <dbReference type="RuleBase" id="RU003513"/>
    </source>
</evidence>
<dbReference type="EMBL" id="JAUKUC010000002">
    <property type="protein sequence ID" value="MDO1514799.1"/>
    <property type="molecule type" value="Genomic_DNA"/>
</dbReference>
<dbReference type="EMBL" id="JAUKUC010000001">
    <property type="protein sequence ID" value="MDO1513674.1"/>
    <property type="molecule type" value="Genomic_DNA"/>
</dbReference>
<dbReference type="EC" id="5.1.3.14" evidence="3"/>
<dbReference type="SUPFAM" id="SSF53756">
    <property type="entry name" value="UDP-Glycosyltransferase/glycogen phosphorylase"/>
    <property type="match status" value="1"/>
</dbReference>
<accession>A0ABT8RTI3</accession>
<protein>
    <submittedName>
        <fullName evidence="3">UDP-N-acetylglucosamine 2-epimerase (Non-hydrolyzing)</fullName>
        <ecNumber evidence="3">5.1.3.14</ecNumber>
    </submittedName>
</protein>
<name>A0ABT8RTI3_9FLAO</name>
<dbReference type="Proteomes" id="UP001168579">
    <property type="component" value="Unassembled WGS sequence"/>
</dbReference>
<comment type="caution">
    <text evidence="3">The sequence shown here is derived from an EMBL/GenBank/DDBJ whole genome shotgun (WGS) entry which is preliminary data.</text>
</comment>
<dbReference type="CDD" id="cd03786">
    <property type="entry name" value="GTB_UDP-GlcNAc_2-Epimerase"/>
    <property type="match status" value="1"/>
</dbReference>
<dbReference type="InterPro" id="IPR003331">
    <property type="entry name" value="UDP_GlcNAc_Epimerase_2_dom"/>
</dbReference>
<organism evidence="3 5">
    <name type="scientific">Maribacter confluentis</name>
    <dbReference type="NCBI Taxonomy" id="1656093"/>
    <lineage>
        <taxon>Bacteria</taxon>
        <taxon>Pseudomonadati</taxon>
        <taxon>Bacteroidota</taxon>
        <taxon>Flavobacteriia</taxon>
        <taxon>Flavobacteriales</taxon>
        <taxon>Flavobacteriaceae</taxon>
        <taxon>Maribacter</taxon>
    </lineage>
</organism>
<evidence type="ECO:0000259" key="2">
    <source>
        <dbReference type="Pfam" id="PF02350"/>
    </source>
</evidence>
<keyword evidence="1 3" id="KW-0413">Isomerase</keyword>
<dbReference type="PANTHER" id="PTHR43174:SF1">
    <property type="entry name" value="UDP-N-ACETYLGLUCOSAMINE 2-EPIMERASE"/>
    <property type="match status" value="1"/>
</dbReference>
<gene>
    <name evidence="3" type="primary">wecB</name>
    <name evidence="3" type="ORF">Q2T41_13505</name>
    <name evidence="4" type="ORF">Q2T41_19300</name>
</gene>
<sequence>MRKITLIAGARPNFMKIAPIIHAIQNAQDNGNDISYRLVHTGQHYDKKMSGDFFEQLNIPDPDVNLGAGGGSQSEQTASIMIGFEKELIANPADLVIVVGDVTSTMACAIVAQKLHIKVAHVEGGIRSNDWTMPEEINRLVTDAITNYFFTTSEIANENLRNSGVKEEQIFYVGNTMIDTLLKQRSRFAKPDIWDQLGLKEKEYMVMTLHRPANVDQEAQIKSLMDEIIVHSKDVPLVFPVHPRTAKILNNLKISHPRLHMVEPLGYLEFNYLVERSKAVITDSGGITEETTVMGIPCMTLRDNTERPETITEGTNELLGTDPKAIQPAMEKLFKGEWKTGGIPKLWDGKTAGRIVDIILDFKEL</sequence>
<dbReference type="GO" id="GO:0008761">
    <property type="term" value="F:UDP-N-acetylglucosamine 2-epimerase activity"/>
    <property type="evidence" value="ECO:0007669"/>
    <property type="project" value="UniProtKB-EC"/>
</dbReference>
<feature type="domain" description="UDP-N-acetylglucosamine 2-epimerase" evidence="2">
    <location>
        <begin position="30"/>
        <end position="359"/>
    </location>
</feature>
<dbReference type="PANTHER" id="PTHR43174">
    <property type="entry name" value="UDP-N-ACETYLGLUCOSAMINE 2-EPIMERASE"/>
    <property type="match status" value="1"/>
</dbReference>
<dbReference type="Pfam" id="PF02350">
    <property type="entry name" value="Epimerase_2"/>
    <property type="match status" value="1"/>
</dbReference>
<evidence type="ECO:0000313" key="3">
    <source>
        <dbReference type="EMBL" id="MDO1513674.1"/>
    </source>
</evidence>
<dbReference type="NCBIfam" id="TIGR00236">
    <property type="entry name" value="wecB"/>
    <property type="match status" value="1"/>
</dbReference>
<dbReference type="RefSeq" id="WP_304436491.1">
    <property type="nucleotide sequence ID" value="NZ_JAUKUC010000001.1"/>
</dbReference>
<proteinExistence type="inferred from homology"/>
<dbReference type="Gene3D" id="3.40.50.2000">
    <property type="entry name" value="Glycogen Phosphorylase B"/>
    <property type="match status" value="2"/>
</dbReference>
<reference evidence="3" key="1">
    <citation type="journal article" date="2014" name="Int. J. Syst. Evol. Microbiol.">
        <title>Complete genome of a new Firmicutes species belonging to the dominant human colonic microbiota ('Ruminococcus bicirculans') reveals two chromosomes and a selective capacity to utilize plant glucans.</title>
        <authorList>
            <consortium name="NISC Comparative Sequencing Program"/>
            <person name="Wegmann U."/>
            <person name="Louis P."/>
            <person name="Goesmann A."/>
            <person name="Henrissat B."/>
            <person name="Duncan S.H."/>
            <person name="Flint H.J."/>
        </authorList>
    </citation>
    <scope>NUCLEOTIDE SEQUENCE</scope>
    <source>
        <strain evidence="3">CECT 8869</strain>
    </source>
</reference>